<dbReference type="InterPro" id="IPR013325">
    <property type="entry name" value="RNA_pol_sigma_r2"/>
</dbReference>
<dbReference type="RefSeq" id="WP_025410234.1">
    <property type="nucleotide sequence ID" value="NZ_CP007128.1"/>
</dbReference>
<comment type="similarity">
    <text evidence="1">Belongs to the sigma-70 factor family. ECF subfamily.</text>
</comment>
<accession>W0RCB0</accession>
<dbReference type="GO" id="GO:0006352">
    <property type="term" value="P:DNA-templated transcription initiation"/>
    <property type="evidence" value="ECO:0007669"/>
    <property type="project" value="InterPro"/>
</dbReference>
<dbReference type="AlphaFoldDB" id="W0RCB0"/>
<dbReference type="SUPFAM" id="SSF88659">
    <property type="entry name" value="Sigma3 and sigma4 domains of RNA polymerase sigma factors"/>
    <property type="match status" value="1"/>
</dbReference>
<proteinExistence type="inferred from homology"/>
<dbReference type="InterPro" id="IPR007627">
    <property type="entry name" value="RNA_pol_sigma70_r2"/>
</dbReference>
<sequence length="185" mass="19882">MLPPSPAAPIVLDLTTRARTGDPDALGELYARHARALLALARRLLGSTADAEDVVHDVFLGLPEALRRYEERGSLESWLKRVTARMALNRLRSRRRAREVTLTPPPSVHDATGALDTLDAIDALALQGAIDALPDALRAVLVLKEIEGYSHAEVAALLDITRGASEVRLHRAVAALRQALGAGTP</sequence>
<evidence type="ECO:0000256" key="1">
    <source>
        <dbReference type="ARBA" id="ARBA00010641"/>
    </source>
</evidence>
<dbReference type="HOGENOM" id="CLU_047691_3_2_0"/>
<evidence type="ECO:0000313" key="8">
    <source>
        <dbReference type="EMBL" id="AHG88709.1"/>
    </source>
</evidence>
<dbReference type="Gene3D" id="1.10.10.10">
    <property type="entry name" value="Winged helix-like DNA-binding domain superfamily/Winged helix DNA-binding domain"/>
    <property type="match status" value="1"/>
</dbReference>
<keyword evidence="2" id="KW-0805">Transcription regulation</keyword>
<evidence type="ECO:0000256" key="4">
    <source>
        <dbReference type="ARBA" id="ARBA00023125"/>
    </source>
</evidence>
<dbReference type="EMBL" id="CP007128">
    <property type="protein sequence ID" value="AHG88709.1"/>
    <property type="molecule type" value="Genomic_DNA"/>
</dbReference>
<evidence type="ECO:0000259" key="6">
    <source>
        <dbReference type="Pfam" id="PF04542"/>
    </source>
</evidence>
<dbReference type="Gene3D" id="1.10.1740.10">
    <property type="match status" value="1"/>
</dbReference>
<evidence type="ECO:0000256" key="5">
    <source>
        <dbReference type="ARBA" id="ARBA00023163"/>
    </source>
</evidence>
<dbReference type="InterPro" id="IPR036388">
    <property type="entry name" value="WH-like_DNA-bd_sf"/>
</dbReference>
<dbReference type="SUPFAM" id="SSF88946">
    <property type="entry name" value="Sigma2 domain of RNA polymerase sigma factors"/>
    <property type="match status" value="1"/>
</dbReference>
<dbReference type="STRING" id="861299.J421_1172"/>
<protein>
    <submittedName>
        <fullName evidence="8">RNA polymerase sigma factor, sigma-70 family</fullName>
    </submittedName>
</protein>
<dbReference type="PANTHER" id="PTHR43133">
    <property type="entry name" value="RNA POLYMERASE ECF-TYPE SIGMA FACTO"/>
    <property type="match status" value="1"/>
</dbReference>
<dbReference type="Pfam" id="PF08281">
    <property type="entry name" value="Sigma70_r4_2"/>
    <property type="match status" value="1"/>
</dbReference>
<keyword evidence="3" id="KW-0731">Sigma factor</keyword>
<dbReference type="GO" id="GO:0016987">
    <property type="term" value="F:sigma factor activity"/>
    <property type="evidence" value="ECO:0007669"/>
    <property type="project" value="UniProtKB-KW"/>
</dbReference>
<reference evidence="8 9" key="1">
    <citation type="journal article" date="2014" name="Genome Announc.">
        <title>Genome Sequence and Methylome of Soil Bacterium Gemmatirosa kalamazoonensis KBS708T, a Member of the Rarely Cultivated Gemmatimonadetes Phylum.</title>
        <authorList>
            <person name="Debruyn J.M."/>
            <person name="Radosevich M."/>
            <person name="Wommack K.E."/>
            <person name="Polson S.W."/>
            <person name="Hauser L.J."/>
            <person name="Fawaz M.N."/>
            <person name="Korlach J."/>
            <person name="Tsai Y.C."/>
        </authorList>
    </citation>
    <scope>NUCLEOTIDE SEQUENCE [LARGE SCALE GENOMIC DNA]</scope>
    <source>
        <strain evidence="8 9">KBS708</strain>
    </source>
</reference>
<dbReference type="PANTHER" id="PTHR43133:SF8">
    <property type="entry name" value="RNA POLYMERASE SIGMA FACTOR HI_1459-RELATED"/>
    <property type="match status" value="1"/>
</dbReference>
<dbReference type="eggNOG" id="COG1595">
    <property type="taxonomic scope" value="Bacteria"/>
</dbReference>
<keyword evidence="4" id="KW-0238">DNA-binding</keyword>
<dbReference type="KEGG" id="gba:J421_1172"/>
<dbReference type="InterPro" id="IPR013324">
    <property type="entry name" value="RNA_pol_sigma_r3/r4-like"/>
</dbReference>
<dbReference type="InterPro" id="IPR039425">
    <property type="entry name" value="RNA_pol_sigma-70-like"/>
</dbReference>
<dbReference type="Pfam" id="PF04542">
    <property type="entry name" value="Sigma70_r2"/>
    <property type="match status" value="1"/>
</dbReference>
<evidence type="ECO:0000313" key="9">
    <source>
        <dbReference type="Proteomes" id="UP000019151"/>
    </source>
</evidence>
<dbReference type="CDD" id="cd06171">
    <property type="entry name" value="Sigma70_r4"/>
    <property type="match status" value="1"/>
</dbReference>
<organism evidence="8 9">
    <name type="scientific">Gemmatirosa kalamazoonensis</name>
    <dbReference type="NCBI Taxonomy" id="861299"/>
    <lineage>
        <taxon>Bacteria</taxon>
        <taxon>Pseudomonadati</taxon>
        <taxon>Gemmatimonadota</taxon>
        <taxon>Gemmatimonadia</taxon>
        <taxon>Gemmatimonadales</taxon>
        <taxon>Gemmatimonadaceae</taxon>
        <taxon>Gemmatirosa</taxon>
    </lineage>
</organism>
<feature type="domain" description="RNA polymerase sigma factor 70 region 4 type 2" evidence="7">
    <location>
        <begin position="124"/>
        <end position="176"/>
    </location>
</feature>
<keyword evidence="9" id="KW-1185">Reference proteome</keyword>
<dbReference type="OrthoDB" id="1056775at2"/>
<dbReference type="Proteomes" id="UP000019151">
    <property type="component" value="Chromosome"/>
</dbReference>
<dbReference type="InterPro" id="IPR013249">
    <property type="entry name" value="RNA_pol_sigma70_r4_t2"/>
</dbReference>
<dbReference type="InParanoid" id="W0RCB0"/>
<evidence type="ECO:0000256" key="2">
    <source>
        <dbReference type="ARBA" id="ARBA00023015"/>
    </source>
</evidence>
<evidence type="ECO:0000259" key="7">
    <source>
        <dbReference type="Pfam" id="PF08281"/>
    </source>
</evidence>
<evidence type="ECO:0000256" key="3">
    <source>
        <dbReference type="ARBA" id="ARBA00023082"/>
    </source>
</evidence>
<gene>
    <name evidence="8" type="ORF">J421_1172</name>
</gene>
<name>W0RCB0_9BACT</name>
<dbReference type="NCBIfam" id="TIGR02937">
    <property type="entry name" value="sigma70-ECF"/>
    <property type="match status" value="1"/>
</dbReference>
<feature type="domain" description="RNA polymerase sigma-70 region 2" evidence="6">
    <location>
        <begin position="29"/>
        <end position="96"/>
    </location>
</feature>
<dbReference type="InterPro" id="IPR014284">
    <property type="entry name" value="RNA_pol_sigma-70_dom"/>
</dbReference>
<dbReference type="GO" id="GO:0003677">
    <property type="term" value="F:DNA binding"/>
    <property type="evidence" value="ECO:0007669"/>
    <property type="project" value="UniProtKB-KW"/>
</dbReference>
<keyword evidence="5" id="KW-0804">Transcription</keyword>